<sequence>MKQQEIHSFLNQFFTANDCEIENHPGQYLSVQLTIDMDKALMNRPFYWHYVEKTGGVPNPQKLTLITDYEKAKEIKGELIHFGSPRLHQIFAISKRLGGFIRLFEDQHASISSNIPLIPWLCINMKISYCCDRKKDSFRSIGLNLINGAMAENFQDQLNSFQNQLVAKIPDFCFTLSPLIKPQSGLRRIEQYITNDIEKDDHSWADEARKRWQEDEKLLNHFYEDMEEKPESYYSEKEALQEQYEPKITVSIINGGIFYLAKQREIATLAPTSLYKPSNRMPIKKG</sequence>
<dbReference type="AlphaFoldDB" id="A0AAE3LQT4"/>
<protein>
    <submittedName>
        <fullName evidence="1">YqhG family protein</fullName>
    </submittedName>
</protein>
<evidence type="ECO:0000313" key="1">
    <source>
        <dbReference type="EMBL" id="MCU9613854.1"/>
    </source>
</evidence>
<evidence type="ECO:0000313" key="2">
    <source>
        <dbReference type="Proteomes" id="UP001209318"/>
    </source>
</evidence>
<dbReference type="EMBL" id="JAOUSF010000003">
    <property type="protein sequence ID" value="MCU9613854.1"/>
    <property type="molecule type" value="Genomic_DNA"/>
</dbReference>
<gene>
    <name evidence="1" type="ORF">OEV98_09810</name>
</gene>
<dbReference type="Proteomes" id="UP001209318">
    <property type="component" value="Unassembled WGS sequence"/>
</dbReference>
<accession>A0AAE3LQT4</accession>
<proteinExistence type="predicted"/>
<dbReference type="InterPro" id="IPR024562">
    <property type="entry name" value="YqhG"/>
</dbReference>
<organism evidence="1 2">
    <name type="scientific">Perspicuibacillus lycopersici</name>
    <dbReference type="NCBI Taxonomy" id="1325689"/>
    <lineage>
        <taxon>Bacteria</taxon>
        <taxon>Bacillati</taxon>
        <taxon>Bacillota</taxon>
        <taxon>Bacilli</taxon>
        <taxon>Bacillales</taxon>
        <taxon>Bacillaceae</taxon>
        <taxon>Perspicuibacillus</taxon>
    </lineage>
</organism>
<comment type="caution">
    <text evidence="1">The sequence shown here is derived from an EMBL/GenBank/DDBJ whole genome shotgun (WGS) entry which is preliminary data.</text>
</comment>
<keyword evidence="2" id="KW-1185">Reference proteome</keyword>
<reference evidence="1" key="1">
    <citation type="submission" date="2022-10" db="EMBL/GenBank/DDBJ databases">
        <title>Description of Fervidibacillus gen. nov. in the family Fervidibacillaceae fam. nov. with two species, Fervidibacillus albus sp. nov., and Fervidibacillus halotolerans sp. nov., isolated from tidal flat sediments.</title>
        <authorList>
            <person name="Kwon K.K."/>
            <person name="Yang S.-H."/>
        </authorList>
    </citation>
    <scope>NUCLEOTIDE SEQUENCE</scope>
    <source>
        <strain evidence="1">JCM 19140</strain>
    </source>
</reference>
<dbReference type="RefSeq" id="WP_263073092.1">
    <property type="nucleotide sequence ID" value="NZ_JAOUSF010000003.1"/>
</dbReference>
<dbReference type="Pfam" id="PF11079">
    <property type="entry name" value="YqhG"/>
    <property type="match status" value="1"/>
</dbReference>
<name>A0AAE3LQT4_9BACI</name>